<evidence type="ECO:0000313" key="7">
    <source>
        <dbReference type="EMBL" id="PMD57823.1"/>
    </source>
</evidence>
<dbReference type="InterPro" id="IPR052025">
    <property type="entry name" value="Xyloglucanase_GH74"/>
</dbReference>
<dbReference type="AlphaFoldDB" id="A0A2J6T4G2"/>
<dbReference type="GO" id="GO:0010411">
    <property type="term" value="P:xyloglucan metabolic process"/>
    <property type="evidence" value="ECO:0007669"/>
    <property type="project" value="TreeGrafter"/>
</dbReference>
<organism evidence="7 8">
    <name type="scientific">Hyaloscypha bicolor E</name>
    <dbReference type="NCBI Taxonomy" id="1095630"/>
    <lineage>
        <taxon>Eukaryota</taxon>
        <taxon>Fungi</taxon>
        <taxon>Dikarya</taxon>
        <taxon>Ascomycota</taxon>
        <taxon>Pezizomycotina</taxon>
        <taxon>Leotiomycetes</taxon>
        <taxon>Helotiales</taxon>
        <taxon>Hyaloscyphaceae</taxon>
        <taxon>Hyaloscypha</taxon>
        <taxon>Hyaloscypha bicolor</taxon>
    </lineage>
</organism>
<keyword evidence="2 7" id="KW-0378">Hydrolase</keyword>
<dbReference type="EMBL" id="KZ613843">
    <property type="protein sequence ID" value="PMD57823.1"/>
    <property type="molecule type" value="Genomic_DNA"/>
</dbReference>
<evidence type="ECO:0000256" key="2">
    <source>
        <dbReference type="ARBA" id="ARBA00022801"/>
    </source>
</evidence>
<evidence type="ECO:0000256" key="5">
    <source>
        <dbReference type="ARBA" id="ARBA00023326"/>
    </source>
</evidence>
<dbReference type="GeneID" id="36593972"/>
<evidence type="ECO:0000256" key="4">
    <source>
        <dbReference type="ARBA" id="ARBA00023295"/>
    </source>
</evidence>
<evidence type="ECO:0000313" key="8">
    <source>
        <dbReference type="Proteomes" id="UP000235371"/>
    </source>
</evidence>
<sequence>MIVFITLSPLAKSDWVIPSHFQTPKSLPNPSLGAATAPQQGTQDYSYKFSSVAITGGGYITGIVAHPTEKHLMYTRTDIGSSYRWDEASQQWIALTDFIAPENVNWLGTESIALDPHDPNRLYLAQGQYVTDTLPAAFFVSDDRGTTFDIYEAPFPMGSNDLGRNNGERLAVNPFNTNELWMGTRTEGLWKSTDRAKTWTNITNYPDAAGNGIGIVFVIFDPKNSGTVYVGANVPNGLYYTKDHGATWHSIPGQPTAWDPELLYAGHTPASTAPMPMRAILASNGILYTSVWRDITPGTNNTYPAPYKPQAWLPGGFCGISVDSKDPNTLVVVTLDRDPGPALDSMYYSHDGGETYKDVSQLSTPPVSGGYWGHPVAEAALKDGTPVPWLSFNWNSEWGGYGAPSPIVGLTKFGWWMSSVLIYPWDSHHVMYGTGATIWATDELYKVDSNKAPQWYIQAQGIEETAVLALMSPTDGAHLFSGLGDIMGMRHADLDLPQPILDYAGQHPNVVVRVGDSGVSYPNGCGSGLYSKDNGISWTMFPTCVPGVGNQTNFVGLIALDASAQSFVWASELTAAPYNETGPYSTQDYGATWVAPTGLTVMTGNLSADRVQPKTFYAFNDGIFYISKDGGLSYKSTPASQTGLPAGAGAVPVCNFDTAGELWLPLGTSGLWHSTNFGASWTQIGPKSLVATYFSIGKSAPGRLHPALFLWGQVSAGGAEAIFRSDDAGVTWARINDDAHQYGGAAIIQGDPRVYGRVYMGMFGRGIIYADIAGGGRDPV</sequence>
<dbReference type="Proteomes" id="UP000235371">
    <property type="component" value="Unassembled WGS sequence"/>
</dbReference>
<dbReference type="RefSeq" id="XP_024734727.1">
    <property type="nucleotide sequence ID" value="XM_024885895.1"/>
</dbReference>
<dbReference type="STRING" id="1095630.A0A2J6T4G2"/>
<dbReference type="CDD" id="cd15482">
    <property type="entry name" value="Sialidase_non-viral"/>
    <property type="match status" value="1"/>
</dbReference>
<keyword evidence="4" id="KW-0326">Glycosidase</keyword>
<keyword evidence="5" id="KW-0624">Polysaccharide degradation</keyword>
<dbReference type="OrthoDB" id="2151161at2759"/>
<accession>A0A2J6T4G2</accession>
<keyword evidence="8" id="KW-1185">Reference proteome</keyword>
<evidence type="ECO:0000256" key="3">
    <source>
        <dbReference type="ARBA" id="ARBA00023277"/>
    </source>
</evidence>
<gene>
    <name evidence="7" type="ORF">K444DRAFT_653764</name>
</gene>
<comment type="similarity">
    <text evidence="6">Belongs to the glycosyl hydrolase 74 family.</text>
</comment>
<keyword evidence="1" id="KW-0732">Signal</keyword>
<dbReference type="Gene3D" id="2.130.10.10">
    <property type="entry name" value="YVTN repeat-like/Quinoprotein amine dehydrogenase"/>
    <property type="match status" value="2"/>
</dbReference>
<proteinExistence type="inferred from homology"/>
<evidence type="ECO:0000256" key="1">
    <source>
        <dbReference type="ARBA" id="ARBA00022729"/>
    </source>
</evidence>
<evidence type="ECO:0000256" key="6">
    <source>
        <dbReference type="ARBA" id="ARBA00037986"/>
    </source>
</evidence>
<dbReference type="InterPro" id="IPR015943">
    <property type="entry name" value="WD40/YVTN_repeat-like_dom_sf"/>
</dbReference>
<dbReference type="GO" id="GO:0000272">
    <property type="term" value="P:polysaccharide catabolic process"/>
    <property type="evidence" value="ECO:0007669"/>
    <property type="project" value="UniProtKB-KW"/>
</dbReference>
<dbReference type="InParanoid" id="A0A2J6T4G2"/>
<reference evidence="7 8" key="1">
    <citation type="submission" date="2016-04" db="EMBL/GenBank/DDBJ databases">
        <title>A degradative enzymes factory behind the ericoid mycorrhizal symbiosis.</title>
        <authorList>
            <consortium name="DOE Joint Genome Institute"/>
            <person name="Martino E."/>
            <person name="Morin E."/>
            <person name="Grelet G."/>
            <person name="Kuo A."/>
            <person name="Kohler A."/>
            <person name="Daghino S."/>
            <person name="Barry K."/>
            <person name="Choi C."/>
            <person name="Cichocki N."/>
            <person name="Clum A."/>
            <person name="Copeland A."/>
            <person name="Hainaut M."/>
            <person name="Haridas S."/>
            <person name="Labutti K."/>
            <person name="Lindquist E."/>
            <person name="Lipzen A."/>
            <person name="Khouja H.-R."/>
            <person name="Murat C."/>
            <person name="Ohm R."/>
            <person name="Olson A."/>
            <person name="Spatafora J."/>
            <person name="Veneault-Fourrey C."/>
            <person name="Henrissat B."/>
            <person name="Grigoriev I."/>
            <person name="Martin F."/>
            <person name="Perotto S."/>
        </authorList>
    </citation>
    <scope>NUCLEOTIDE SEQUENCE [LARGE SCALE GENOMIC DNA]</scope>
    <source>
        <strain evidence="7 8">E</strain>
    </source>
</reference>
<dbReference type="PANTHER" id="PTHR43739:SF2">
    <property type="entry name" value="OLIGOXYLOGLUCAN-REDUCING END-SPECIFIC XYLOGLUCANASE-RELATED"/>
    <property type="match status" value="1"/>
</dbReference>
<keyword evidence="3" id="KW-0119">Carbohydrate metabolism</keyword>
<dbReference type="Pfam" id="PF15899">
    <property type="entry name" value="BNR_6"/>
    <property type="match status" value="1"/>
</dbReference>
<dbReference type="InterPro" id="IPR002860">
    <property type="entry name" value="BNR_rpt"/>
</dbReference>
<protein>
    <submittedName>
        <fullName evidence="7">Glycoside hydrolase family 74 protein</fullName>
    </submittedName>
</protein>
<name>A0A2J6T4G2_9HELO</name>
<dbReference type="SUPFAM" id="SSF110296">
    <property type="entry name" value="Oligoxyloglucan reducing end-specific cellobiohydrolase"/>
    <property type="match status" value="2"/>
</dbReference>
<dbReference type="PANTHER" id="PTHR43739">
    <property type="entry name" value="XYLOGLUCANASE (EUROFUNG)"/>
    <property type="match status" value="1"/>
</dbReference>
<dbReference type="GO" id="GO:0016798">
    <property type="term" value="F:hydrolase activity, acting on glycosyl bonds"/>
    <property type="evidence" value="ECO:0007669"/>
    <property type="project" value="UniProtKB-KW"/>
</dbReference>